<dbReference type="InterPro" id="IPR011010">
    <property type="entry name" value="DNA_brk_join_enz"/>
</dbReference>
<comment type="caution">
    <text evidence="8">The sequence shown here is derived from an EMBL/GenBank/DDBJ whole genome shotgun (WGS) entry which is preliminary data.</text>
</comment>
<evidence type="ECO:0000259" key="7">
    <source>
        <dbReference type="PROSITE" id="PS51900"/>
    </source>
</evidence>
<evidence type="ECO:0000256" key="4">
    <source>
        <dbReference type="ARBA" id="ARBA00023172"/>
    </source>
</evidence>
<dbReference type="Pfam" id="PF20172">
    <property type="entry name" value="DUF6538"/>
    <property type="match status" value="1"/>
</dbReference>
<dbReference type="InterPro" id="IPR002104">
    <property type="entry name" value="Integrase_catalytic"/>
</dbReference>
<feature type="domain" description="Tyr recombinase" evidence="6">
    <location>
        <begin position="293"/>
        <end position="478"/>
    </location>
</feature>
<dbReference type="Proteomes" id="UP000217448">
    <property type="component" value="Unassembled WGS sequence"/>
</dbReference>
<dbReference type="PROSITE" id="PS51898">
    <property type="entry name" value="TYR_RECOMBINASE"/>
    <property type="match status" value="1"/>
</dbReference>
<dbReference type="PANTHER" id="PTHR30629:SF2">
    <property type="entry name" value="PROPHAGE INTEGRASE INTS-RELATED"/>
    <property type="match status" value="1"/>
</dbReference>
<protein>
    <submittedName>
        <fullName evidence="8">Tyrosine-type recombinase/integrase</fullName>
    </submittedName>
</protein>
<evidence type="ECO:0000256" key="5">
    <source>
        <dbReference type="PROSITE-ProRule" id="PRU01248"/>
    </source>
</evidence>
<keyword evidence="3 5" id="KW-0238">DNA-binding</keyword>
<accession>A0ABT2KQZ6</accession>
<proteinExistence type="inferred from homology"/>
<evidence type="ECO:0000256" key="1">
    <source>
        <dbReference type="ARBA" id="ARBA00008857"/>
    </source>
</evidence>
<keyword evidence="2" id="KW-0229">DNA integration</keyword>
<dbReference type="PROSITE" id="PS51900">
    <property type="entry name" value="CB"/>
    <property type="match status" value="1"/>
</dbReference>
<reference evidence="9" key="1">
    <citation type="submission" date="2023-07" db="EMBL/GenBank/DDBJ databases">
        <title>Yangia mangrovi SAOS 153D genome.</title>
        <authorList>
            <person name="Verma A."/>
            <person name="Pal Y."/>
            <person name="Sundharam S."/>
            <person name="Bisht B."/>
            <person name="Srinivasan K."/>
        </authorList>
    </citation>
    <scope>NUCLEOTIDE SEQUENCE [LARGE SCALE GENOMIC DNA]</scope>
    <source>
        <strain evidence="9">SAOS 153D</strain>
    </source>
</reference>
<dbReference type="Pfam" id="PF00589">
    <property type="entry name" value="Phage_integrase"/>
    <property type="match status" value="1"/>
</dbReference>
<dbReference type="PANTHER" id="PTHR30629">
    <property type="entry name" value="PROPHAGE INTEGRASE"/>
    <property type="match status" value="1"/>
</dbReference>
<dbReference type="InterPro" id="IPR013762">
    <property type="entry name" value="Integrase-like_cat_sf"/>
</dbReference>
<evidence type="ECO:0000313" key="8">
    <source>
        <dbReference type="EMBL" id="MCT4373261.1"/>
    </source>
</evidence>
<keyword evidence="9" id="KW-1185">Reference proteome</keyword>
<evidence type="ECO:0000259" key="6">
    <source>
        <dbReference type="PROSITE" id="PS51898"/>
    </source>
</evidence>
<dbReference type="EMBL" id="NTHN02000078">
    <property type="protein sequence ID" value="MCT4373261.1"/>
    <property type="molecule type" value="Genomic_DNA"/>
</dbReference>
<evidence type="ECO:0000256" key="2">
    <source>
        <dbReference type="ARBA" id="ARBA00022908"/>
    </source>
</evidence>
<dbReference type="InterPro" id="IPR046668">
    <property type="entry name" value="DUF6538"/>
</dbReference>
<evidence type="ECO:0000313" key="9">
    <source>
        <dbReference type="Proteomes" id="UP000217448"/>
    </source>
</evidence>
<dbReference type="InterPro" id="IPR050808">
    <property type="entry name" value="Phage_Integrase"/>
</dbReference>
<evidence type="ECO:0000256" key="3">
    <source>
        <dbReference type="ARBA" id="ARBA00023125"/>
    </source>
</evidence>
<comment type="similarity">
    <text evidence="1">Belongs to the 'phage' integrase family.</text>
</comment>
<dbReference type="InterPro" id="IPR010998">
    <property type="entry name" value="Integrase_recombinase_N"/>
</dbReference>
<gene>
    <name evidence="8" type="ORF">CLG85_024405</name>
</gene>
<dbReference type="RefSeq" id="WP_141244476.1">
    <property type="nucleotide sequence ID" value="NZ_NTHN02000078.1"/>
</dbReference>
<dbReference type="Gene3D" id="1.10.443.10">
    <property type="entry name" value="Intergrase catalytic core"/>
    <property type="match status" value="1"/>
</dbReference>
<name>A0ABT2KQZ6_9RHOB</name>
<organism evidence="8 9">
    <name type="scientific">Alloyangia mangrovi</name>
    <dbReference type="NCBI Taxonomy" id="1779329"/>
    <lineage>
        <taxon>Bacteria</taxon>
        <taxon>Pseudomonadati</taxon>
        <taxon>Pseudomonadota</taxon>
        <taxon>Alphaproteobacteria</taxon>
        <taxon>Rhodobacterales</taxon>
        <taxon>Roseobacteraceae</taxon>
        <taxon>Alloyangia</taxon>
    </lineage>
</organism>
<dbReference type="SUPFAM" id="SSF56349">
    <property type="entry name" value="DNA breaking-rejoining enzymes"/>
    <property type="match status" value="1"/>
</dbReference>
<keyword evidence="4" id="KW-0233">DNA recombination</keyword>
<feature type="domain" description="Core-binding (CB)" evidence="7">
    <location>
        <begin position="184"/>
        <end position="270"/>
    </location>
</feature>
<sequence length="495" mass="55487">MDLPSATLSQRRGRYYVSMTIPQEVRQAFGGQKQLRLSTGTSDKAIAEKRRFELEAQLRERILRVRHVQSLRSVDSAYQTAVRKLRLYDTGYDFPYDQEIGDVVTRAMPDPPEDAYQARKAIAEFKKVLLELQGFALSPQDSGQLVKMWKRFDGEIPDLEEAQRLISAAERELDRSFGSGEASATVSGYLPGFEQALNVRVANKDLKAKTAKARIKNIQQFIDVVGDNELIAVQAKDAYDFAKRLAEQGCSNSTVKTRVSDVSTMLDAAVQDGLLSQNPFSNLKLSRIGKKGQHYTPLSDDQLVALFSIPKLPREVRDLWAILVCSGMRLDEVALCKTHQVREQDGLFYFDLRNADVKNRQSQRQVPVCETLIPLIKRLLKERTGRERLFDFPVKSDGKSRASEKCGFWMKKVDLGKVSGEVAGRYTNHSMRGSFKDKMRNAGVALEVHNAILGHDQHTVGAAYGHGPSLAVMKAAVDLAAHPYLSWISEECMEG</sequence>
<dbReference type="Gene3D" id="1.10.150.130">
    <property type="match status" value="1"/>
</dbReference>
<dbReference type="InterPro" id="IPR044068">
    <property type="entry name" value="CB"/>
</dbReference>